<reference evidence="1" key="1">
    <citation type="submission" date="2021-05" db="EMBL/GenBank/DDBJ databases">
        <authorList>
            <person name="Scholz U."/>
            <person name="Mascher M."/>
            <person name="Fiebig A."/>
        </authorList>
    </citation>
    <scope>NUCLEOTIDE SEQUENCE [LARGE SCALE GENOMIC DNA]</scope>
</reference>
<evidence type="ECO:0000313" key="1">
    <source>
        <dbReference type="EnsemblPlants" id="AVESA.00010b.r2.3AG0439710.1.CDS"/>
    </source>
</evidence>
<organism evidence="1 2">
    <name type="scientific">Avena sativa</name>
    <name type="common">Oat</name>
    <dbReference type="NCBI Taxonomy" id="4498"/>
    <lineage>
        <taxon>Eukaryota</taxon>
        <taxon>Viridiplantae</taxon>
        <taxon>Streptophyta</taxon>
        <taxon>Embryophyta</taxon>
        <taxon>Tracheophyta</taxon>
        <taxon>Spermatophyta</taxon>
        <taxon>Magnoliopsida</taxon>
        <taxon>Liliopsida</taxon>
        <taxon>Poales</taxon>
        <taxon>Poaceae</taxon>
        <taxon>BOP clade</taxon>
        <taxon>Pooideae</taxon>
        <taxon>Poodae</taxon>
        <taxon>Poeae</taxon>
        <taxon>Poeae Chloroplast Group 1 (Aveneae type)</taxon>
        <taxon>Aveninae</taxon>
        <taxon>Avena</taxon>
    </lineage>
</organism>
<dbReference type="EnsemblPlants" id="AVESA.00010b.r2.3AG0439710.1">
    <property type="protein sequence ID" value="AVESA.00010b.r2.3AG0439710.1.CDS"/>
    <property type="gene ID" value="AVESA.00010b.r2.3AG0439710"/>
</dbReference>
<evidence type="ECO:0000313" key="2">
    <source>
        <dbReference type="Proteomes" id="UP001732700"/>
    </source>
</evidence>
<protein>
    <submittedName>
        <fullName evidence="1">Uncharacterized protein</fullName>
    </submittedName>
</protein>
<keyword evidence="2" id="KW-1185">Reference proteome</keyword>
<name>A0ACD5VHL2_AVESA</name>
<accession>A0ACD5VHL2</accession>
<sequence>MAAATSSPSKRRTDGGEEPSEHRADFISDLPDEVLGTIVSLLPTKDGSRTQALSRRWRPIWLSAPLNLEADRGFSEQVVSKILSSHLGPARRIFLTRIRRLPCRYQTDDDGRTNGWLTPRDLANLQELELVLRFDCRRNSLPPSVFRLAPALRVASFGLCRLPPNLAVDFPHLKQLTLHMVTFTQETLSAVLYGCPALESLLLDQNAGVARVCVSSPTLRSIGFCALWYKGVVAGTVNVQEMVIEDAPCLERLLQLNPDYGPKTIRVIWAPKLKILGSLSKGTLQLHLRTTVFQKMIAVSLTTRMRTVKVLVLDDFSHGLDQALDFLKCFPCLERLYVTLELCRKMDNVRKYGSPDYPTECLELHLKKVALKVYYGEGPEVDFARFFILNAKVLEKMEFGLVGGHDDKWWHNKYRKLQVEYRASRDARIEFKRFSTDASRDNKKLTHDLSLADPFDISFLDGYVTI</sequence>
<dbReference type="Proteomes" id="UP001732700">
    <property type="component" value="Chromosome 3A"/>
</dbReference>
<proteinExistence type="predicted"/>
<reference evidence="1" key="2">
    <citation type="submission" date="2025-09" db="UniProtKB">
        <authorList>
            <consortium name="EnsemblPlants"/>
        </authorList>
    </citation>
    <scope>IDENTIFICATION</scope>
</reference>